<dbReference type="PANTHER" id="PTHR43129:SF1">
    <property type="entry name" value="FOSMIDOMYCIN RESISTANCE PROTEIN"/>
    <property type="match status" value="1"/>
</dbReference>
<dbReference type="AlphaFoldDB" id="A0A433SAR4"/>
<dbReference type="RefSeq" id="WP_126980837.1">
    <property type="nucleotide sequence ID" value="NZ_PQSP01000009.1"/>
</dbReference>
<dbReference type="Pfam" id="PF07690">
    <property type="entry name" value="MFS_1"/>
    <property type="match status" value="1"/>
</dbReference>
<dbReference type="InterPro" id="IPR020846">
    <property type="entry name" value="MFS_dom"/>
</dbReference>
<feature type="transmembrane region" description="Helical" evidence="4">
    <location>
        <begin position="365"/>
        <end position="385"/>
    </location>
</feature>
<reference evidence="6 7" key="1">
    <citation type="submission" date="2018-01" db="EMBL/GenBank/DDBJ databases">
        <title>Saezia sanguinis gen. nov., sp. nov., in the order Burkholderiales isolated from human blood.</title>
        <authorList>
            <person name="Medina-Pascual M.J."/>
            <person name="Valdezate S."/>
            <person name="Monzon S."/>
            <person name="Cuesta I."/>
            <person name="Carrasco G."/>
            <person name="Villalon P."/>
            <person name="Saez-Nieto J.A."/>
        </authorList>
    </citation>
    <scope>NUCLEOTIDE SEQUENCE [LARGE SCALE GENOMIC DNA]</scope>
    <source>
        <strain evidence="6 7">CNM695-12</strain>
    </source>
</reference>
<feature type="transmembrane region" description="Helical" evidence="4">
    <location>
        <begin position="145"/>
        <end position="168"/>
    </location>
</feature>
<evidence type="ECO:0000256" key="1">
    <source>
        <dbReference type="ARBA" id="ARBA00022692"/>
    </source>
</evidence>
<dbReference type="GO" id="GO:0022857">
    <property type="term" value="F:transmembrane transporter activity"/>
    <property type="evidence" value="ECO:0007669"/>
    <property type="project" value="InterPro"/>
</dbReference>
<organism evidence="6 7">
    <name type="scientific">Saezia sanguinis</name>
    <dbReference type="NCBI Taxonomy" id="1965230"/>
    <lineage>
        <taxon>Bacteria</taxon>
        <taxon>Pseudomonadati</taxon>
        <taxon>Pseudomonadota</taxon>
        <taxon>Betaproteobacteria</taxon>
        <taxon>Burkholderiales</taxon>
        <taxon>Saeziaceae</taxon>
        <taxon>Saezia</taxon>
    </lineage>
</organism>
<proteinExistence type="predicted"/>
<dbReference type="OrthoDB" id="8520784at2"/>
<evidence type="ECO:0000259" key="5">
    <source>
        <dbReference type="PROSITE" id="PS50850"/>
    </source>
</evidence>
<keyword evidence="1 4" id="KW-0812">Transmembrane</keyword>
<dbReference type="PANTHER" id="PTHR43129">
    <property type="entry name" value="FOSMIDOMYCIN RESISTANCE PROTEIN"/>
    <property type="match status" value="1"/>
</dbReference>
<evidence type="ECO:0000256" key="2">
    <source>
        <dbReference type="ARBA" id="ARBA00022989"/>
    </source>
</evidence>
<feature type="transmembrane region" description="Helical" evidence="4">
    <location>
        <begin position="391"/>
        <end position="412"/>
    </location>
</feature>
<gene>
    <name evidence="6" type="primary">fsr</name>
    <name evidence="6" type="ORF">CUZ56_02678</name>
</gene>
<dbReference type="Proteomes" id="UP000286947">
    <property type="component" value="Unassembled WGS sequence"/>
</dbReference>
<feature type="transmembrane region" description="Helical" evidence="4">
    <location>
        <begin position="272"/>
        <end position="292"/>
    </location>
</feature>
<protein>
    <submittedName>
        <fullName evidence="6">Fosmidomycin resistance protein</fullName>
    </submittedName>
</protein>
<feature type="domain" description="Major facilitator superfamily (MFS) profile" evidence="5">
    <location>
        <begin position="21"/>
        <end position="417"/>
    </location>
</feature>
<dbReference type="EMBL" id="PQSP01000009">
    <property type="protein sequence ID" value="RUS65833.1"/>
    <property type="molecule type" value="Genomic_DNA"/>
</dbReference>
<dbReference type="SUPFAM" id="SSF103473">
    <property type="entry name" value="MFS general substrate transporter"/>
    <property type="match status" value="1"/>
</dbReference>
<evidence type="ECO:0000313" key="7">
    <source>
        <dbReference type="Proteomes" id="UP000286947"/>
    </source>
</evidence>
<feature type="transmembrane region" description="Helical" evidence="4">
    <location>
        <begin position="86"/>
        <end position="104"/>
    </location>
</feature>
<name>A0A433SAR4_9BURK</name>
<feature type="transmembrane region" description="Helical" evidence="4">
    <location>
        <begin position="110"/>
        <end position="133"/>
    </location>
</feature>
<keyword evidence="3 4" id="KW-0472">Membrane</keyword>
<feature type="transmembrane region" description="Helical" evidence="4">
    <location>
        <begin position="304"/>
        <end position="321"/>
    </location>
</feature>
<dbReference type="GO" id="GO:0005886">
    <property type="term" value="C:plasma membrane"/>
    <property type="evidence" value="ECO:0007669"/>
    <property type="project" value="TreeGrafter"/>
</dbReference>
<dbReference type="InterPro" id="IPR036259">
    <property type="entry name" value="MFS_trans_sf"/>
</dbReference>
<feature type="transmembrane region" description="Helical" evidence="4">
    <location>
        <begin position="236"/>
        <end position="260"/>
    </location>
</feature>
<accession>A0A433SAR4</accession>
<evidence type="ECO:0000256" key="3">
    <source>
        <dbReference type="ARBA" id="ARBA00023136"/>
    </source>
</evidence>
<comment type="caution">
    <text evidence="6">The sequence shown here is derived from an EMBL/GenBank/DDBJ whole genome shotgun (WGS) entry which is preliminary data.</text>
</comment>
<keyword evidence="2 4" id="KW-1133">Transmembrane helix</keyword>
<feature type="transmembrane region" description="Helical" evidence="4">
    <location>
        <begin position="327"/>
        <end position="344"/>
    </location>
</feature>
<dbReference type="Gene3D" id="1.20.1250.20">
    <property type="entry name" value="MFS general substrate transporter like domains"/>
    <property type="match status" value="2"/>
</dbReference>
<feature type="transmembrane region" description="Helical" evidence="4">
    <location>
        <begin position="21"/>
        <end position="42"/>
    </location>
</feature>
<sequence length="423" mass="44844">MQTAAPEYESRFDRKNHDFRVMAVVGIAHAMSHFAQLVLPLLSPRMTVDFGVNYTQLGFVLTVFFASSFITQTASGFIVDTKGPRPILLTGLTLIVLGISGYAFSTSYWMLLLSAVALGVGNGVFHPADYTLLNWLVKSRRLAHAYSAHGITGTLGWALAPVFVVPIAAATSSWRIAMGAAAALVAVVLLVVFSQRRLLGGAALTEMKLSASTRAASRADSQASQESTFAFLKLPAIWMCMGFFFFYALSGSAIQTYAAVAVNGLFGLSEQWAAYCVTFFMVASMAGMVWGGFLASDPSRCEKIVGVGFGCSATVALGVAFLPLPVVMVPVMFMLMGFATGIAGPSRDLIVKRATPARASGRVFGIVYAGLDIGQGLAPMIYGRLMDHQNYAGLFIALAVVQGVLIASAFNVRRTGAGAKSSV</sequence>
<dbReference type="PROSITE" id="PS50850">
    <property type="entry name" value="MFS"/>
    <property type="match status" value="1"/>
</dbReference>
<dbReference type="InterPro" id="IPR011701">
    <property type="entry name" value="MFS"/>
</dbReference>
<keyword evidence="7" id="KW-1185">Reference proteome</keyword>
<feature type="transmembrane region" description="Helical" evidence="4">
    <location>
        <begin position="174"/>
        <end position="193"/>
    </location>
</feature>
<evidence type="ECO:0000256" key="4">
    <source>
        <dbReference type="SAM" id="Phobius"/>
    </source>
</evidence>
<feature type="transmembrane region" description="Helical" evidence="4">
    <location>
        <begin position="54"/>
        <end position="79"/>
    </location>
</feature>
<evidence type="ECO:0000313" key="6">
    <source>
        <dbReference type="EMBL" id="RUS65833.1"/>
    </source>
</evidence>